<keyword evidence="2" id="KW-1133">Transmembrane helix</keyword>
<evidence type="ECO:0000256" key="1">
    <source>
        <dbReference type="SAM" id="MobiDB-lite"/>
    </source>
</evidence>
<name>A0ABW1I9L8_9PSEU</name>
<proteinExistence type="predicted"/>
<protein>
    <recommendedName>
        <fullName evidence="5">MucR family transcriptional regulator</fullName>
    </recommendedName>
</protein>
<evidence type="ECO:0000256" key="2">
    <source>
        <dbReference type="SAM" id="Phobius"/>
    </source>
</evidence>
<evidence type="ECO:0000313" key="4">
    <source>
        <dbReference type="Proteomes" id="UP001596119"/>
    </source>
</evidence>
<sequence length="299" mass="30721">MWEPVGPLPAHVYWKRRWLALASVIAFFVVIGFSVAALTRPTPVPGPTDEVTSRAANSSALPSGPAGSPDPAGYADVDPSDGATTDPTTGTPSAVPGTSAEAPLSATGVPVGTSTPPGTVTASGIPGATGKAEGGPASTTDESKRPDDTPRAPLPVPPTEPAPPTGPPPCTNDMIAVGAEIDAPQHRVGDRPELRLTVVNISNQACVRDLDGALQEIVVWDRPVATRLWSSNDCVNPSTQDLRTLVPGQPVAFEVTWSGLSSNPGCTAPRTRLPAGDYTLLTRVADKISGPTHFTLTPA</sequence>
<keyword evidence="2" id="KW-0472">Membrane</keyword>
<organism evidence="3 4">
    <name type="scientific">Pseudonocardia lutea</name>
    <dbReference type="NCBI Taxonomy" id="2172015"/>
    <lineage>
        <taxon>Bacteria</taxon>
        <taxon>Bacillati</taxon>
        <taxon>Actinomycetota</taxon>
        <taxon>Actinomycetes</taxon>
        <taxon>Pseudonocardiales</taxon>
        <taxon>Pseudonocardiaceae</taxon>
        <taxon>Pseudonocardia</taxon>
    </lineage>
</organism>
<feature type="compositionally biased region" description="Pro residues" evidence="1">
    <location>
        <begin position="152"/>
        <end position="170"/>
    </location>
</feature>
<evidence type="ECO:0000313" key="3">
    <source>
        <dbReference type="EMBL" id="MFC5949458.1"/>
    </source>
</evidence>
<feature type="compositionally biased region" description="Low complexity" evidence="1">
    <location>
        <begin position="106"/>
        <end position="124"/>
    </location>
</feature>
<comment type="caution">
    <text evidence="3">The sequence shown here is derived from an EMBL/GenBank/DDBJ whole genome shotgun (WGS) entry which is preliminary data.</text>
</comment>
<dbReference type="Proteomes" id="UP001596119">
    <property type="component" value="Unassembled WGS sequence"/>
</dbReference>
<keyword evidence="4" id="KW-1185">Reference proteome</keyword>
<feature type="compositionally biased region" description="Basic and acidic residues" evidence="1">
    <location>
        <begin position="141"/>
        <end position="150"/>
    </location>
</feature>
<feature type="transmembrane region" description="Helical" evidence="2">
    <location>
        <begin position="18"/>
        <end position="38"/>
    </location>
</feature>
<gene>
    <name evidence="3" type="ORF">ACFQH9_14370</name>
</gene>
<dbReference type="EMBL" id="JBHSQK010000032">
    <property type="protein sequence ID" value="MFC5949458.1"/>
    <property type="molecule type" value="Genomic_DNA"/>
</dbReference>
<feature type="compositionally biased region" description="Low complexity" evidence="1">
    <location>
        <begin position="55"/>
        <end position="94"/>
    </location>
</feature>
<reference evidence="4" key="1">
    <citation type="journal article" date="2019" name="Int. J. Syst. Evol. Microbiol.">
        <title>The Global Catalogue of Microorganisms (GCM) 10K type strain sequencing project: providing services to taxonomists for standard genome sequencing and annotation.</title>
        <authorList>
            <consortium name="The Broad Institute Genomics Platform"/>
            <consortium name="The Broad Institute Genome Sequencing Center for Infectious Disease"/>
            <person name="Wu L."/>
            <person name="Ma J."/>
        </authorList>
    </citation>
    <scope>NUCLEOTIDE SEQUENCE [LARGE SCALE GENOMIC DNA]</scope>
    <source>
        <strain evidence="4">CGMCC 4.7397</strain>
    </source>
</reference>
<accession>A0ABW1I9L8</accession>
<evidence type="ECO:0008006" key="5">
    <source>
        <dbReference type="Google" id="ProtNLM"/>
    </source>
</evidence>
<feature type="region of interest" description="Disordered" evidence="1">
    <location>
        <begin position="39"/>
        <end position="174"/>
    </location>
</feature>
<dbReference type="RefSeq" id="WP_379566558.1">
    <property type="nucleotide sequence ID" value="NZ_JBHSQK010000032.1"/>
</dbReference>
<keyword evidence="2" id="KW-0812">Transmembrane</keyword>